<proteinExistence type="predicted"/>
<evidence type="ECO:0000256" key="1">
    <source>
        <dbReference type="SAM" id="Phobius"/>
    </source>
</evidence>
<dbReference type="Proteomes" id="UP000197468">
    <property type="component" value="Unassembled WGS sequence"/>
</dbReference>
<evidence type="ECO:0000313" key="3">
    <source>
        <dbReference type="Proteomes" id="UP000197468"/>
    </source>
</evidence>
<keyword evidence="1" id="KW-0472">Membrane</keyword>
<gene>
    <name evidence="2" type="ORF">CDN99_27410</name>
</gene>
<feature type="transmembrane region" description="Helical" evidence="1">
    <location>
        <begin position="34"/>
        <end position="54"/>
    </location>
</feature>
<dbReference type="AlphaFoldDB" id="A0A2D0ALR7"/>
<accession>A0A2D0ALR7</accession>
<keyword evidence="1" id="KW-1133">Transmembrane helix</keyword>
<name>A0A2D0ALR7_9BURK</name>
<dbReference type="EMBL" id="NIOF01000026">
    <property type="protein sequence ID" value="OWQ83064.1"/>
    <property type="molecule type" value="Genomic_DNA"/>
</dbReference>
<keyword evidence="3" id="KW-1185">Reference proteome</keyword>
<evidence type="ECO:0000313" key="2">
    <source>
        <dbReference type="EMBL" id="OWQ83064.1"/>
    </source>
</evidence>
<protein>
    <submittedName>
        <fullName evidence="2">Uncharacterized protein</fullName>
    </submittedName>
</protein>
<reference evidence="2 3" key="1">
    <citation type="journal article" date="2008" name="Int. J. Syst. Evol. Microbiol.">
        <title>Description of Roseateles aquatilis sp. nov. and Roseateles terrae sp. nov., in the class Betaproteobacteria, and emended description of the genus Roseateles.</title>
        <authorList>
            <person name="Gomila M."/>
            <person name="Bowien B."/>
            <person name="Falsen E."/>
            <person name="Moore E.R."/>
            <person name="Lalucat J."/>
        </authorList>
    </citation>
    <scope>NUCLEOTIDE SEQUENCE [LARGE SCALE GENOMIC DNA]</scope>
    <source>
        <strain evidence="2 3">CCUG 48205</strain>
    </source>
</reference>
<comment type="caution">
    <text evidence="2">The sequence shown here is derived from an EMBL/GenBank/DDBJ whole genome shotgun (WGS) entry which is preliminary data.</text>
</comment>
<keyword evidence="1" id="KW-0812">Transmembrane</keyword>
<sequence length="60" mass="6317">MAIASAAIGLPVACALWLTGRLLGHRGIDLTSPTPWLLLILPAVALSCALQHVYSTGRKH</sequence>
<organism evidence="2 3">
    <name type="scientific">Roseateles aquatilis</name>
    <dbReference type="NCBI Taxonomy" id="431061"/>
    <lineage>
        <taxon>Bacteria</taxon>
        <taxon>Pseudomonadati</taxon>
        <taxon>Pseudomonadota</taxon>
        <taxon>Betaproteobacteria</taxon>
        <taxon>Burkholderiales</taxon>
        <taxon>Sphaerotilaceae</taxon>
        <taxon>Roseateles</taxon>
    </lineage>
</organism>